<keyword evidence="1 6" id="KW-0698">rRNA processing</keyword>
<gene>
    <name evidence="6" type="primary">rlmH</name>
    <name evidence="7" type="ORF">SAMN06295916_0515</name>
</gene>
<dbReference type="AlphaFoldDB" id="A0A212T6F7"/>
<evidence type="ECO:0000256" key="1">
    <source>
        <dbReference type="ARBA" id="ARBA00022552"/>
    </source>
</evidence>
<dbReference type="HAMAP" id="MF_00658">
    <property type="entry name" value="23SrRNA_methyltr_H"/>
    <property type="match status" value="1"/>
</dbReference>
<dbReference type="PIRSF" id="PIRSF004505">
    <property type="entry name" value="MT_bac"/>
    <property type="match status" value="1"/>
</dbReference>
<evidence type="ECO:0000256" key="5">
    <source>
        <dbReference type="ARBA" id="ARBA00038303"/>
    </source>
</evidence>
<comment type="subcellular location">
    <subcellularLocation>
        <location evidence="6">Cytoplasm</location>
    </subcellularLocation>
</comment>
<feature type="binding site" evidence="6">
    <location>
        <begin position="114"/>
        <end position="119"/>
    </location>
    <ligand>
        <name>S-adenosyl-L-methionine</name>
        <dbReference type="ChEBI" id="CHEBI:59789"/>
    </ligand>
</feature>
<evidence type="ECO:0000256" key="2">
    <source>
        <dbReference type="ARBA" id="ARBA00022603"/>
    </source>
</evidence>
<comment type="similarity">
    <text evidence="5 6">Belongs to the RNA methyltransferase RlmH family.</text>
</comment>
<dbReference type="CDD" id="cd18081">
    <property type="entry name" value="RlmH-like"/>
    <property type="match status" value="1"/>
</dbReference>
<feature type="binding site" evidence="6">
    <location>
        <position position="95"/>
    </location>
    <ligand>
        <name>S-adenosyl-L-methionine</name>
        <dbReference type="ChEBI" id="CHEBI:59789"/>
    </ligand>
</feature>
<dbReference type="SUPFAM" id="SSF75217">
    <property type="entry name" value="alpha/beta knot"/>
    <property type="match status" value="1"/>
</dbReference>
<keyword evidence="6" id="KW-0963">Cytoplasm</keyword>
<dbReference type="EMBL" id="FYEX01000001">
    <property type="protein sequence ID" value="SNC61637.1"/>
    <property type="molecule type" value="Genomic_DNA"/>
</dbReference>
<keyword evidence="4 6" id="KW-0949">S-adenosyl-L-methionine</keyword>
<evidence type="ECO:0000256" key="4">
    <source>
        <dbReference type="ARBA" id="ARBA00022691"/>
    </source>
</evidence>
<dbReference type="InterPro" id="IPR003742">
    <property type="entry name" value="RlmH-like"/>
</dbReference>
<keyword evidence="3 6" id="KW-0808">Transferase</keyword>
<dbReference type="RefSeq" id="WP_088812413.1">
    <property type="nucleotide sequence ID" value="NZ_FYEX01000001.1"/>
</dbReference>
<keyword evidence="2 6" id="KW-0489">Methyltransferase</keyword>
<comment type="subunit">
    <text evidence="6">Homodimer.</text>
</comment>
<dbReference type="Proteomes" id="UP000197215">
    <property type="component" value="Unassembled WGS sequence"/>
</dbReference>
<name>A0A212T6F7_9BURK</name>
<protein>
    <recommendedName>
        <fullName evidence="6">Ribosomal RNA large subunit methyltransferase H</fullName>
        <ecNumber evidence="6">2.1.1.177</ecNumber>
    </recommendedName>
    <alternativeName>
        <fullName evidence="6">23S rRNA (pseudouridine1915-N3)-methyltransferase</fullName>
    </alternativeName>
    <alternativeName>
        <fullName evidence="6">23S rRNA m3Psi1915 methyltransferase</fullName>
    </alternativeName>
    <alternativeName>
        <fullName evidence="6">rRNA (pseudouridine-N3-)-methyltransferase RlmH</fullName>
    </alternativeName>
</protein>
<dbReference type="NCBIfam" id="NF000986">
    <property type="entry name" value="PRK00103.1-4"/>
    <property type="match status" value="1"/>
</dbReference>
<comment type="catalytic activity">
    <reaction evidence="6">
        <text>pseudouridine(1915) in 23S rRNA + S-adenosyl-L-methionine = N(3)-methylpseudouridine(1915) in 23S rRNA + S-adenosyl-L-homocysteine + H(+)</text>
        <dbReference type="Rhea" id="RHEA:42752"/>
        <dbReference type="Rhea" id="RHEA-COMP:10221"/>
        <dbReference type="Rhea" id="RHEA-COMP:10222"/>
        <dbReference type="ChEBI" id="CHEBI:15378"/>
        <dbReference type="ChEBI" id="CHEBI:57856"/>
        <dbReference type="ChEBI" id="CHEBI:59789"/>
        <dbReference type="ChEBI" id="CHEBI:65314"/>
        <dbReference type="ChEBI" id="CHEBI:74486"/>
        <dbReference type="EC" id="2.1.1.177"/>
    </reaction>
</comment>
<evidence type="ECO:0000313" key="8">
    <source>
        <dbReference type="Proteomes" id="UP000197215"/>
    </source>
</evidence>
<organism evidence="7 8">
    <name type="scientific">Polynucleobacter victoriensis</name>
    <dbReference type="NCBI Taxonomy" id="2049319"/>
    <lineage>
        <taxon>Bacteria</taxon>
        <taxon>Pseudomonadati</taxon>
        <taxon>Pseudomonadota</taxon>
        <taxon>Betaproteobacteria</taxon>
        <taxon>Burkholderiales</taxon>
        <taxon>Burkholderiaceae</taxon>
        <taxon>Polynucleobacter</taxon>
    </lineage>
</organism>
<proteinExistence type="inferred from homology"/>
<dbReference type="EC" id="2.1.1.177" evidence="6"/>
<comment type="function">
    <text evidence="6">Specifically methylates the pseudouridine at position 1915 (m3Psi1915) in 23S rRNA.</text>
</comment>
<accession>A0A212T6F7</accession>
<reference evidence="8" key="1">
    <citation type="submission" date="2017-06" db="EMBL/GenBank/DDBJ databases">
        <authorList>
            <person name="Varghese N."/>
            <person name="Submissions S."/>
        </authorList>
    </citation>
    <scope>NUCLEOTIDE SEQUENCE [LARGE SCALE GENOMIC DNA]</scope>
    <source>
        <strain evidence="8">MWH-VicM1</strain>
    </source>
</reference>
<dbReference type="PANTHER" id="PTHR33603">
    <property type="entry name" value="METHYLTRANSFERASE"/>
    <property type="match status" value="1"/>
</dbReference>
<dbReference type="Pfam" id="PF02590">
    <property type="entry name" value="SPOUT_MTase"/>
    <property type="match status" value="1"/>
</dbReference>
<dbReference type="InterPro" id="IPR029026">
    <property type="entry name" value="tRNA_m1G_MTases_N"/>
</dbReference>
<evidence type="ECO:0000256" key="3">
    <source>
        <dbReference type="ARBA" id="ARBA00022679"/>
    </source>
</evidence>
<dbReference type="Gene3D" id="3.40.1280.10">
    <property type="match status" value="1"/>
</dbReference>
<feature type="binding site" evidence="6">
    <location>
        <position position="64"/>
    </location>
    <ligand>
        <name>S-adenosyl-L-methionine</name>
        <dbReference type="ChEBI" id="CHEBI:59789"/>
    </ligand>
</feature>
<dbReference type="GO" id="GO:0070038">
    <property type="term" value="F:rRNA (pseudouridine-N3-)-methyltransferase activity"/>
    <property type="evidence" value="ECO:0007669"/>
    <property type="project" value="UniProtKB-UniRule"/>
</dbReference>
<dbReference type="PANTHER" id="PTHR33603:SF1">
    <property type="entry name" value="RIBOSOMAL RNA LARGE SUBUNIT METHYLTRANSFERASE H"/>
    <property type="match status" value="1"/>
</dbReference>
<evidence type="ECO:0000256" key="6">
    <source>
        <dbReference type="HAMAP-Rule" id="MF_00658"/>
    </source>
</evidence>
<evidence type="ECO:0000313" key="7">
    <source>
        <dbReference type="EMBL" id="SNC61637.1"/>
    </source>
</evidence>
<dbReference type="GO" id="GO:0005737">
    <property type="term" value="C:cytoplasm"/>
    <property type="evidence" value="ECO:0007669"/>
    <property type="project" value="UniProtKB-SubCell"/>
</dbReference>
<dbReference type="OrthoDB" id="9806643at2"/>
<keyword evidence="8" id="KW-1185">Reference proteome</keyword>
<dbReference type="InterPro" id="IPR029028">
    <property type="entry name" value="Alpha/beta_knot_MTases"/>
</dbReference>
<sequence length="147" mass="16447">MKLWVIAVGHKMPAWAETATQDYVKRMPADCAIQIKELKPDLNPAKEAIKIREALPKGVHIIALDERGKDVSTKDLANQMSAWRQDGKDIALLIGGADGLDPELKKEAASMMRLSSMTLPHAMARVILVEQLYRAWTILQGHPYHRV</sequence>